<dbReference type="InterPro" id="IPR007052">
    <property type="entry name" value="CS_dom"/>
</dbReference>
<gene>
    <name evidence="2" type="primary">NUDCD1_2</name>
    <name evidence="2" type="ORF">OS493_015600</name>
</gene>
<evidence type="ECO:0000313" key="3">
    <source>
        <dbReference type="Proteomes" id="UP001163046"/>
    </source>
</evidence>
<dbReference type="Pfam" id="PF04969">
    <property type="entry name" value="CS"/>
    <property type="match status" value="1"/>
</dbReference>
<dbReference type="AlphaFoldDB" id="A0A9W9YS18"/>
<dbReference type="OrthoDB" id="428655at2759"/>
<evidence type="ECO:0000259" key="1">
    <source>
        <dbReference type="PROSITE" id="PS51203"/>
    </source>
</evidence>
<dbReference type="PROSITE" id="PS51203">
    <property type="entry name" value="CS"/>
    <property type="match status" value="1"/>
</dbReference>
<reference evidence="2" key="1">
    <citation type="submission" date="2023-01" db="EMBL/GenBank/DDBJ databases">
        <title>Genome assembly of the deep-sea coral Lophelia pertusa.</title>
        <authorList>
            <person name="Herrera S."/>
            <person name="Cordes E."/>
        </authorList>
    </citation>
    <scope>NUCLEOTIDE SEQUENCE</scope>
    <source>
        <strain evidence="2">USNM1676648</strain>
        <tissue evidence="2">Polyp</tissue>
    </source>
</reference>
<dbReference type="InterPro" id="IPR008978">
    <property type="entry name" value="HSP20-like_chaperone"/>
</dbReference>
<dbReference type="GO" id="GO:0051082">
    <property type="term" value="F:unfolded protein binding"/>
    <property type="evidence" value="ECO:0007669"/>
    <property type="project" value="TreeGrafter"/>
</dbReference>
<dbReference type="InterPro" id="IPR037898">
    <property type="entry name" value="NudC_fam"/>
</dbReference>
<dbReference type="Gene3D" id="2.60.40.790">
    <property type="match status" value="1"/>
</dbReference>
<organism evidence="2 3">
    <name type="scientific">Desmophyllum pertusum</name>
    <dbReference type="NCBI Taxonomy" id="174260"/>
    <lineage>
        <taxon>Eukaryota</taxon>
        <taxon>Metazoa</taxon>
        <taxon>Cnidaria</taxon>
        <taxon>Anthozoa</taxon>
        <taxon>Hexacorallia</taxon>
        <taxon>Scleractinia</taxon>
        <taxon>Caryophylliina</taxon>
        <taxon>Caryophylliidae</taxon>
        <taxon>Desmophyllum</taxon>
    </lineage>
</organism>
<feature type="domain" description="CS" evidence="1">
    <location>
        <begin position="9"/>
        <end position="96"/>
    </location>
</feature>
<dbReference type="GO" id="GO:0006457">
    <property type="term" value="P:protein folding"/>
    <property type="evidence" value="ECO:0007669"/>
    <property type="project" value="TreeGrafter"/>
</dbReference>
<name>A0A9W9YS18_9CNID</name>
<comment type="caution">
    <text evidence="2">The sequence shown here is derived from an EMBL/GenBank/DDBJ whole genome shotgun (WGS) entry which is preliminary data.</text>
</comment>
<protein>
    <submittedName>
        <fullName evidence="2">NudC domain-containing protein 1</fullName>
    </submittedName>
</protein>
<dbReference type="EMBL" id="MU827309">
    <property type="protein sequence ID" value="KAJ7360499.1"/>
    <property type="molecule type" value="Genomic_DNA"/>
</dbReference>
<dbReference type="PANTHER" id="PTHR12356">
    <property type="entry name" value="NUCLEAR MOVEMENT PROTEIN NUDC"/>
    <property type="match status" value="1"/>
</dbReference>
<dbReference type="GO" id="GO:0005737">
    <property type="term" value="C:cytoplasm"/>
    <property type="evidence" value="ECO:0007669"/>
    <property type="project" value="TreeGrafter"/>
</dbReference>
<keyword evidence="3" id="KW-1185">Reference proteome</keyword>
<evidence type="ECO:0000313" key="2">
    <source>
        <dbReference type="EMBL" id="KAJ7360499.1"/>
    </source>
</evidence>
<proteinExistence type="predicted"/>
<accession>A0A9W9YS18</accession>
<sequence>MADKGSNNSSVAVYKWSQDSEDVTVTFVAPEGTKKEDISCDIKADSLDLCVGKEVLLSGPLFAKVNSDESTWTFDENSLELVLVKQIHEHHWSSVVKGDDRGVYEWSERKQRE</sequence>
<dbReference type="Proteomes" id="UP001163046">
    <property type="component" value="Unassembled WGS sequence"/>
</dbReference>
<dbReference type="CDD" id="cd06467">
    <property type="entry name" value="p23_NUDC_like"/>
    <property type="match status" value="1"/>
</dbReference>
<dbReference type="SUPFAM" id="SSF49764">
    <property type="entry name" value="HSP20-like chaperones"/>
    <property type="match status" value="1"/>
</dbReference>